<keyword evidence="4" id="KW-1185">Reference proteome</keyword>
<dbReference type="CDD" id="cd04182">
    <property type="entry name" value="GT_2_like_f"/>
    <property type="match status" value="1"/>
</dbReference>
<dbReference type="InterPro" id="IPR025877">
    <property type="entry name" value="MobA-like_NTP_Trfase"/>
</dbReference>
<dbReference type="RefSeq" id="WP_140602643.1">
    <property type="nucleotide sequence ID" value="NZ_SAWY01000013.1"/>
</dbReference>
<comment type="caution">
    <text evidence="3">The sequence shown here is derived from an EMBL/GenBank/DDBJ whole genome shotgun (WGS) entry which is preliminary data.</text>
</comment>
<dbReference type="PANTHER" id="PTHR43777">
    <property type="entry name" value="MOLYBDENUM COFACTOR CYTIDYLYLTRANSFERASE"/>
    <property type="match status" value="1"/>
</dbReference>
<protein>
    <submittedName>
        <fullName evidence="3">Nucleotidyltransferase family protein</fullName>
    </submittedName>
</protein>
<dbReference type="GO" id="GO:0016779">
    <property type="term" value="F:nucleotidyltransferase activity"/>
    <property type="evidence" value="ECO:0007669"/>
    <property type="project" value="UniProtKB-ARBA"/>
</dbReference>
<gene>
    <name evidence="3" type="ORF">EPA86_06620</name>
</gene>
<dbReference type="Gene3D" id="3.90.550.10">
    <property type="entry name" value="Spore Coat Polysaccharide Biosynthesis Protein SpsA, Chain A"/>
    <property type="match status" value="1"/>
</dbReference>
<sequence>MSVNILILAAGASNRFKGCKQLATIQGKTMLEHTITRLSSLNKKIYVALGANKDSIMPHLNTSITTIACANWQLGMGHTIAQACEKINLEKSAILIALADQVLIPTSHYLALLQAQITYPNKIIVTTAGDKVMAPAIFPTQYVEQLKGLTGDKGAQKIIKNNLAQCHFVPCQKAQYDIDTQEDYQYLSNKIKNEMEPV</sequence>
<evidence type="ECO:0000313" key="3">
    <source>
        <dbReference type="EMBL" id="TPH16407.1"/>
    </source>
</evidence>
<dbReference type="InterPro" id="IPR029044">
    <property type="entry name" value="Nucleotide-diphossugar_trans"/>
</dbReference>
<accession>A0A502L7S2</accession>
<dbReference type="Pfam" id="PF12804">
    <property type="entry name" value="NTP_transf_3"/>
    <property type="match status" value="1"/>
</dbReference>
<dbReference type="OrthoDB" id="5298023at2"/>
<name>A0A502L7S2_9GAMM</name>
<proteinExistence type="predicted"/>
<feature type="domain" description="MobA-like NTP transferase" evidence="2">
    <location>
        <begin position="6"/>
        <end position="162"/>
    </location>
</feature>
<keyword evidence="3" id="KW-0808">Transferase</keyword>
<evidence type="ECO:0000313" key="4">
    <source>
        <dbReference type="Proteomes" id="UP000315303"/>
    </source>
</evidence>
<dbReference type="EMBL" id="SAWY01000013">
    <property type="protein sequence ID" value="TPH16407.1"/>
    <property type="molecule type" value="Genomic_DNA"/>
</dbReference>
<organism evidence="3 4">
    <name type="scientific">Litorilituus lipolyticus</name>
    <dbReference type="NCBI Taxonomy" id="2491017"/>
    <lineage>
        <taxon>Bacteria</taxon>
        <taxon>Pseudomonadati</taxon>
        <taxon>Pseudomonadota</taxon>
        <taxon>Gammaproteobacteria</taxon>
        <taxon>Alteromonadales</taxon>
        <taxon>Colwelliaceae</taxon>
        <taxon>Litorilituus</taxon>
    </lineage>
</organism>
<dbReference type="Proteomes" id="UP000315303">
    <property type="component" value="Unassembled WGS sequence"/>
</dbReference>
<keyword evidence="1" id="KW-0460">Magnesium</keyword>
<reference evidence="3 4" key="1">
    <citation type="submission" date="2019-01" db="EMBL/GenBank/DDBJ databases">
        <title>Litorilituus lipolytica sp. nov., isolated from intertidal sand of the Yellow Sea in China.</title>
        <authorList>
            <person name="Liu A."/>
        </authorList>
    </citation>
    <scope>NUCLEOTIDE SEQUENCE [LARGE SCALE GENOMIC DNA]</scope>
    <source>
        <strain evidence="3 4">RZ04</strain>
    </source>
</reference>
<evidence type="ECO:0000256" key="1">
    <source>
        <dbReference type="ARBA" id="ARBA00022842"/>
    </source>
</evidence>
<dbReference type="SUPFAM" id="SSF53448">
    <property type="entry name" value="Nucleotide-diphospho-sugar transferases"/>
    <property type="match status" value="1"/>
</dbReference>
<evidence type="ECO:0000259" key="2">
    <source>
        <dbReference type="Pfam" id="PF12804"/>
    </source>
</evidence>
<dbReference type="PANTHER" id="PTHR43777:SF1">
    <property type="entry name" value="MOLYBDENUM COFACTOR CYTIDYLYLTRANSFERASE"/>
    <property type="match status" value="1"/>
</dbReference>
<dbReference type="AlphaFoldDB" id="A0A502L7S2"/>